<evidence type="ECO:0000256" key="1">
    <source>
        <dbReference type="SAM" id="Phobius"/>
    </source>
</evidence>
<dbReference type="AlphaFoldDB" id="A0A1V2VV56"/>
<accession>A0A1V2VV56</accession>
<reference evidence="2 3" key="1">
    <citation type="submission" date="2016-08" db="EMBL/GenBank/DDBJ databases">
        <authorList>
            <person name="Seilhamer J.J."/>
        </authorList>
    </citation>
    <scope>NUCLEOTIDE SEQUENCE [LARGE SCALE GENOMIC DNA]</scope>
    <source>
        <strain evidence="2 3">VC14762</strain>
    </source>
</reference>
<keyword evidence="1" id="KW-0812">Transmembrane</keyword>
<feature type="transmembrane region" description="Helical" evidence="1">
    <location>
        <begin position="6"/>
        <end position="23"/>
    </location>
</feature>
<gene>
    <name evidence="2" type="ORF">A8E72_34030</name>
</gene>
<evidence type="ECO:0000313" key="3">
    <source>
        <dbReference type="Proteomes" id="UP000188543"/>
    </source>
</evidence>
<proteinExistence type="predicted"/>
<protein>
    <recommendedName>
        <fullName evidence="4">Transmembrane protein</fullName>
    </recommendedName>
</protein>
<comment type="caution">
    <text evidence="2">The sequence shown here is derived from an EMBL/GenBank/DDBJ whole genome shotgun (WGS) entry which is preliminary data.</text>
</comment>
<evidence type="ECO:0000313" key="2">
    <source>
        <dbReference type="EMBL" id="ONU76333.1"/>
    </source>
</evidence>
<evidence type="ECO:0008006" key="4">
    <source>
        <dbReference type="Google" id="ProtNLM"/>
    </source>
</evidence>
<feature type="transmembrane region" description="Helical" evidence="1">
    <location>
        <begin position="35"/>
        <end position="55"/>
    </location>
</feature>
<name>A0A1V2VV56_9BURK</name>
<dbReference type="Proteomes" id="UP000188543">
    <property type="component" value="Unassembled WGS sequence"/>
</dbReference>
<sequence length="60" mass="6684">MTTILIIGLVVLALIVGIFYAGFKIIMIPLRIAFGVARFILVLSYRIMASLFSPLTKNNR</sequence>
<dbReference type="EMBL" id="MUTJ01000100">
    <property type="protein sequence ID" value="ONU76333.1"/>
    <property type="molecule type" value="Genomic_DNA"/>
</dbReference>
<keyword evidence="1" id="KW-0472">Membrane</keyword>
<organism evidence="2 3">
    <name type="scientific">Burkholderia cenocepacia</name>
    <dbReference type="NCBI Taxonomy" id="95486"/>
    <lineage>
        <taxon>Bacteria</taxon>
        <taxon>Pseudomonadati</taxon>
        <taxon>Pseudomonadota</taxon>
        <taxon>Betaproteobacteria</taxon>
        <taxon>Burkholderiales</taxon>
        <taxon>Burkholderiaceae</taxon>
        <taxon>Burkholderia</taxon>
        <taxon>Burkholderia cepacia complex</taxon>
    </lineage>
</organism>
<keyword evidence="1" id="KW-1133">Transmembrane helix</keyword>